<reference evidence="3" key="1">
    <citation type="journal article" date="2010" name="Nat. Biotechnol.">
        <title>Draft genome sequence of the oilseed species Ricinus communis.</title>
        <authorList>
            <person name="Chan A.P."/>
            <person name="Crabtree J."/>
            <person name="Zhao Q."/>
            <person name="Lorenzi H."/>
            <person name="Orvis J."/>
            <person name="Puiu D."/>
            <person name="Melake-Berhan A."/>
            <person name="Jones K.M."/>
            <person name="Redman J."/>
            <person name="Chen G."/>
            <person name="Cahoon E.B."/>
            <person name="Gedil M."/>
            <person name="Stanke M."/>
            <person name="Haas B.J."/>
            <person name="Wortman J.R."/>
            <person name="Fraser-Liggett C.M."/>
            <person name="Ravel J."/>
            <person name="Rabinowicz P.D."/>
        </authorList>
    </citation>
    <scope>NUCLEOTIDE SEQUENCE [LARGE SCALE GENOMIC DNA]</scope>
    <source>
        <strain evidence="3">cv. Hale</strain>
    </source>
</reference>
<dbReference type="Proteomes" id="UP000008311">
    <property type="component" value="Unassembled WGS sequence"/>
</dbReference>
<dbReference type="InParanoid" id="B9TJE6"/>
<evidence type="ECO:0000313" key="2">
    <source>
        <dbReference type="EMBL" id="EEF24018.1"/>
    </source>
</evidence>
<evidence type="ECO:0000313" key="3">
    <source>
        <dbReference type="Proteomes" id="UP000008311"/>
    </source>
</evidence>
<feature type="non-terminal residue" evidence="2">
    <location>
        <position position="389"/>
    </location>
</feature>
<gene>
    <name evidence="2" type="ORF">RCOM_1844720</name>
</gene>
<feature type="compositionally biased region" description="Gly residues" evidence="1">
    <location>
        <begin position="163"/>
        <end position="179"/>
    </location>
</feature>
<dbReference type="AlphaFoldDB" id="B9TJE6"/>
<name>B9TJE6_RICCO</name>
<accession>B9TJE6</accession>
<protein>
    <submittedName>
        <fullName evidence="2">Uncharacterized protein</fullName>
    </submittedName>
</protein>
<dbReference type="EMBL" id="EQ983779">
    <property type="protein sequence ID" value="EEF24018.1"/>
    <property type="molecule type" value="Genomic_DNA"/>
</dbReference>
<feature type="compositionally biased region" description="Basic and acidic residues" evidence="1">
    <location>
        <begin position="323"/>
        <end position="341"/>
    </location>
</feature>
<feature type="region of interest" description="Disordered" evidence="1">
    <location>
        <begin position="305"/>
        <end position="389"/>
    </location>
</feature>
<feature type="region of interest" description="Disordered" evidence="1">
    <location>
        <begin position="162"/>
        <end position="206"/>
    </location>
</feature>
<keyword evidence="3" id="KW-1185">Reference proteome</keyword>
<evidence type="ECO:0000256" key="1">
    <source>
        <dbReference type="SAM" id="MobiDB-lite"/>
    </source>
</evidence>
<feature type="non-terminal residue" evidence="2">
    <location>
        <position position="1"/>
    </location>
</feature>
<sequence>ARVDRGGGVLHDRAARAAVAHGVFDLAIGIDDVLLHHHHRLGVLHVVGVVGRVGQAVGHHHHPARQRRVVGPVLRAAELQARLAGAGAEGIDDLAAPLGLRVGGVPGARRVDQHRDVVDAAVDRSALDLDDVRHRFGQAVGPGLRDLGERRARRVVGLEAGVRGRGGGRSGGRGRGVGQHEGTAAVARRDRDGRQGPVEQAPLRRDRALRVGRAAGQAAGIGRGRGGVAGRGGGRRANVGQGLDAREHRALRRMVGDDQRRRSEGAVGGGHRQLVGADREAAHQAEDAPLAVGLEGTGDIGAAEADLEARPVRGRRQHHLHERRSAADHVCARRQHLEARGRGGGRSAARWRQGKEGAAASAAAASRGQQHEGRGYPWRHGPALSRCHP</sequence>
<proteinExistence type="predicted"/>
<organism evidence="2 3">
    <name type="scientific">Ricinus communis</name>
    <name type="common">Castor bean</name>
    <dbReference type="NCBI Taxonomy" id="3988"/>
    <lineage>
        <taxon>Eukaryota</taxon>
        <taxon>Viridiplantae</taxon>
        <taxon>Streptophyta</taxon>
        <taxon>Embryophyta</taxon>
        <taxon>Tracheophyta</taxon>
        <taxon>Spermatophyta</taxon>
        <taxon>Magnoliopsida</taxon>
        <taxon>eudicotyledons</taxon>
        <taxon>Gunneridae</taxon>
        <taxon>Pentapetalae</taxon>
        <taxon>rosids</taxon>
        <taxon>fabids</taxon>
        <taxon>Malpighiales</taxon>
        <taxon>Euphorbiaceae</taxon>
        <taxon>Acalyphoideae</taxon>
        <taxon>Acalypheae</taxon>
        <taxon>Ricinus</taxon>
    </lineage>
</organism>
<feature type="compositionally biased region" description="Basic residues" evidence="1">
    <location>
        <begin position="312"/>
        <end position="322"/>
    </location>
</feature>